<reference evidence="5 6" key="1">
    <citation type="submission" date="2016-07" db="EMBL/GenBank/DDBJ databases">
        <title>Characterization of isolates of Eisenbergiella tayi derived from blood cultures, using whole genome sequencing.</title>
        <authorList>
            <person name="Burdz T."/>
            <person name="Wiebe D."/>
            <person name="Huynh C."/>
            <person name="Bernard K."/>
        </authorList>
    </citation>
    <scope>NUCLEOTIDE SEQUENCE [LARGE SCALE GENOMIC DNA]</scope>
    <source>
        <strain evidence="5 6">NML 110608</strain>
    </source>
</reference>
<evidence type="ECO:0000313" key="6">
    <source>
        <dbReference type="Proteomes" id="UP000094067"/>
    </source>
</evidence>
<dbReference type="InterPro" id="IPR014710">
    <property type="entry name" value="RmlC-like_jellyroll"/>
</dbReference>
<evidence type="ECO:0000313" key="5">
    <source>
        <dbReference type="EMBL" id="ODM02990.1"/>
    </source>
</evidence>
<dbReference type="Pfam" id="PF02311">
    <property type="entry name" value="AraC_binding"/>
    <property type="match status" value="1"/>
</dbReference>
<dbReference type="GO" id="GO:0003700">
    <property type="term" value="F:DNA-binding transcription factor activity"/>
    <property type="evidence" value="ECO:0007669"/>
    <property type="project" value="InterPro"/>
</dbReference>
<keyword evidence="3" id="KW-0804">Transcription</keyword>
<dbReference type="SUPFAM" id="SSF51215">
    <property type="entry name" value="Regulatory protein AraC"/>
    <property type="match status" value="1"/>
</dbReference>
<feature type="domain" description="HTH araC/xylS-type" evidence="4">
    <location>
        <begin position="170"/>
        <end position="268"/>
    </location>
</feature>
<dbReference type="InterPro" id="IPR003313">
    <property type="entry name" value="AraC-bd"/>
</dbReference>
<dbReference type="EMBL" id="MCGH01000003">
    <property type="protein sequence ID" value="ODM02990.1"/>
    <property type="molecule type" value="Genomic_DNA"/>
</dbReference>
<proteinExistence type="predicted"/>
<dbReference type="CDD" id="cd02208">
    <property type="entry name" value="cupin_RmlC-like"/>
    <property type="match status" value="1"/>
</dbReference>
<gene>
    <name evidence="5" type="primary">rhaR_12</name>
    <name evidence="5" type="ORF">BEI61_03784</name>
</gene>
<accession>A0A1E3A2M7</accession>
<dbReference type="Gene3D" id="1.10.10.60">
    <property type="entry name" value="Homeodomain-like"/>
    <property type="match status" value="2"/>
</dbReference>
<organism evidence="5 6">
    <name type="scientific">Eisenbergiella tayi</name>
    <dbReference type="NCBI Taxonomy" id="1432052"/>
    <lineage>
        <taxon>Bacteria</taxon>
        <taxon>Bacillati</taxon>
        <taxon>Bacillota</taxon>
        <taxon>Clostridia</taxon>
        <taxon>Lachnospirales</taxon>
        <taxon>Lachnospiraceae</taxon>
        <taxon>Eisenbergiella</taxon>
    </lineage>
</organism>
<sequence>MKYELHNDLDADFPLIFGCRILSASHPDDAYLHWHDCIEVVYCEYGQGWVISGSDRIFVEEGDIAIVNSGDIHDGLTESECRMYSLDLGSALYSPLGLEPHLFVFKKKIKDARMEASIRRIIAEMERKDAYYRQAVQIEIMSIVILLMREYLDNTTERKSSDNQQVQAVKKIISYLREHFLERITIEELCAETDYSKFYLCHSFKEMTGNTIIQYVNFLKCQHARNLLLEGNHSVSESAALSGYNNDSYFTKTYKAVFGRLPSDDLRLLP</sequence>
<dbReference type="InterPro" id="IPR018060">
    <property type="entry name" value="HTH_AraC"/>
</dbReference>
<dbReference type="PROSITE" id="PS01124">
    <property type="entry name" value="HTH_ARAC_FAMILY_2"/>
    <property type="match status" value="1"/>
</dbReference>
<dbReference type="AlphaFoldDB" id="A0A1E3A2M7"/>
<dbReference type="InterPro" id="IPR037923">
    <property type="entry name" value="HTH-like"/>
</dbReference>
<dbReference type="Proteomes" id="UP000094067">
    <property type="component" value="Unassembled WGS sequence"/>
</dbReference>
<dbReference type="GO" id="GO:0043565">
    <property type="term" value="F:sequence-specific DNA binding"/>
    <property type="evidence" value="ECO:0007669"/>
    <property type="project" value="InterPro"/>
</dbReference>
<dbReference type="PANTHER" id="PTHR43280">
    <property type="entry name" value="ARAC-FAMILY TRANSCRIPTIONAL REGULATOR"/>
    <property type="match status" value="1"/>
</dbReference>
<evidence type="ECO:0000259" key="4">
    <source>
        <dbReference type="PROSITE" id="PS01124"/>
    </source>
</evidence>
<dbReference type="Gene3D" id="2.60.120.10">
    <property type="entry name" value="Jelly Rolls"/>
    <property type="match status" value="1"/>
</dbReference>
<keyword evidence="2" id="KW-0238">DNA-binding</keyword>
<dbReference type="PANTHER" id="PTHR43280:SF28">
    <property type="entry name" value="HTH-TYPE TRANSCRIPTIONAL ACTIVATOR RHAS"/>
    <property type="match status" value="1"/>
</dbReference>
<evidence type="ECO:0000256" key="3">
    <source>
        <dbReference type="ARBA" id="ARBA00023163"/>
    </source>
</evidence>
<protein>
    <submittedName>
        <fullName evidence="5">HTH-type transcriptional activator RhaR</fullName>
    </submittedName>
</protein>
<comment type="caution">
    <text evidence="5">The sequence shown here is derived from an EMBL/GenBank/DDBJ whole genome shotgun (WGS) entry which is preliminary data.</text>
</comment>
<name>A0A1E3A2M7_9FIRM</name>
<keyword evidence="1" id="KW-0805">Transcription regulation</keyword>
<dbReference type="InterPro" id="IPR009057">
    <property type="entry name" value="Homeodomain-like_sf"/>
</dbReference>
<dbReference type="SMART" id="SM00342">
    <property type="entry name" value="HTH_ARAC"/>
    <property type="match status" value="1"/>
</dbReference>
<dbReference type="Pfam" id="PF12833">
    <property type="entry name" value="HTH_18"/>
    <property type="match status" value="1"/>
</dbReference>
<evidence type="ECO:0000256" key="2">
    <source>
        <dbReference type="ARBA" id="ARBA00023125"/>
    </source>
</evidence>
<evidence type="ECO:0000256" key="1">
    <source>
        <dbReference type="ARBA" id="ARBA00023015"/>
    </source>
</evidence>
<dbReference type="RefSeq" id="WP_069153586.1">
    <property type="nucleotide sequence ID" value="NZ_MCGH01000003.1"/>
</dbReference>
<dbReference type="SUPFAM" id="SSF46689">
    <property type="entry name" value="Homeodomain-like"/>
    <property type="match status" value="2"/>
</dbReference>